<dbReference type="InterPro" id="IPR039261">
    <property type="entry name" value="FNR_nucleotide-bd"/>
</dbReference>
<reference evidence="11 12" key="1">
    <citation type="submission" date="2020-06" db="EMBL/GenBank/DDBJ databases">
        <title>Draft genome of Uliginosibacterium sp. IMCC34675.</title>
        <authorList>
            <person name="Song J."/>
        </authorList>
    </citation>
    <scope>NUCLEOTIDE SEQUENCE [LARGE SCALE GENOMIC DNA]</scope>
    <source>
        <strain evidence="11 12">IMCC34675</strain>
    </source>
</reference>
<gene>
    <name evidence="11" type="ORF">HJ583_002105</name>
</gene>
<dbReference type="SUPFAM" id="SSF52343">
    <property type="entry name" value="Ferredoxin reductase-like, C-terminal NADP-linked domain"/>
    <property type="match status" value="1"/>
</dbReference>
<dbReference type="PANTHER" id="PTHR47354:SF1">
    <property type="entry name" value="CARNITINE MONOOXYGENASE REDUCTASE SUBUNIT"/>
    <property type="match status" value="1"/>
</dbReference>
<dbReference type="PANTHER" id="PTHR47354">
    <property type="entry name" value="NADH OXIDOREDUCTASE HCR"/>
    <property type="match status" value="1"/>
</dbReference>
<dbReference type="CDD" id="cd06185">
    <property type="entry name" value="PDR_like"/>
    <property type="match status" value="1"/>
</dbReference>
<evidence type="ECO:0000256" key="8">
    <source>
        <dbReference type="ARBA" id="ARBA00023014"/>
    </source>
</evidence>
<dbReference type="EMBL" id="JABCSC020000001">
    <property type="protein sequence ID" value="NSL53809.1"/>
    <property type="molecule type" value="Genomic_DNA"/>
</dbReference>
<feature type="domain" description="2Fe-2S ferredoxin-type" evidence="9">
    <location>
        <begin position="225"/>
        <end position="310"/>
    </location>
</feature>
<keyword evidence="4" id="KW-0001">2Fe-2S</keyword>
<dbReference type="SUPFAM" id="SSF54292">
    <property type="entry name" value="2Fe-2S ferredoxin-like"/>
    <property type="match status" value="1"/>
</dbReference>
<accession>A0ABX2IBJ6</accession>
<dbReference type="RefSeq" id="WP_170020106.1">
    <property type="nucleotide sequence ID" value="NZ_JABCSC020000001.1"/>
</dbReference>
<dbReference type="Proteomes" id="UP000778523">
    <property type="component" value="Unassembled WGS sequence"/>
</dbReference>
<dbReference type="InterPro" id="IPR001041">
    <property type="entry name" value="2Fe-2S_ferredoxin-type"/>
</dbReference>
<dbReference type="Gene3D" id="2.40.30.10">
    <property type="entry name" value="Translation factors"/>
    <property type="match status" value="1"/>
</dbReference>
<keyword evidence="6" id="KW-0560">Oxidoreductase</keyword>
<dbReference type="PROSITE" id="PS51384">
    <property type="entry name" value="FAD_FR"/>
    <property type="match status" value="1"/>
</dbReference>
<evidence type="ECO:0000259" key="9">
    <source>
        <dbReference type="PROSITE" id="PS51085"/>
    </source>
</evidence>
<evidence type="ECO:0000256" key="2">
    <source>
        <dbReference type="ARBA" id="ARBA00022630"/>
    </source>
</evidence>
<comment type="caution">
    <text evidence="11">The sequence shown here is derived from an EMBL/GenBank/DDBJ whole genome shotgun (WGS) entry which is preliminary data.</text>
</comment>
<dbReference type="Pfam" id="PF22290">
    <property type="entry name" value="DmmA-like_N"/>
    <property type="match status" value="1"/>
</dbReference>
<organism evidence="11 12">
    <name type="scientific">Uliginosibacterium aquaticum</name>
    <dbReference type="NCBI Taxonomy" id="2731212"/>
    <lineage>
        <taxon>Bacteria</taxon>
        <taxon>Pseudomonadati</taxon>
        <taxon>Pseudomonadota</taxon>
        <taxon>Betaproteobacteria</taxon>
        <taxon>Rhodocyclales</taxon>
        <taxon>Zoogloeaceae</taxon>
        <taxon>Uliginosibacterium</taxon>
    </lineage>
</organism>
<keyword evidence="2" id="KW-0285">Flavoprotein</keyword>
<dbReference type="InterPro" id="IPR012675">
    <property type="entry name" value="Beta-grasp_dom_sf"/>
</dbReference>
<evidence type="ECO:0000313" key="12">
    <source>
        <dbReference type="Proteomes" id="UP000778523"/>
    </source>
</evidence>
<dbReference type="InterPro" id="IPR054582">
    <property type="entry name" value="DmmA-like_N"/>
</dbReference>
<protein>
    <submittedName>
        <fullName evidence="11">Oxidoreductase</fullName>
    </submittedName>
</protein>
<evidence type="ECO:0000256" key="4">
    <source>
        <dbReference type="ARBA" id="ARBA00022714"/>
    </source>
</evidence>
<sequence>MIEMMIRSIRIEAEGVRSFELVPAGRESLPPWSPGAHIQVCLPAGLQRAYSLCNHSGEDQLYRIAVKLEANSRGGSQAMHRLQVGERLRIGAPTNLFEIDASASHHVLLAGGIGITPLYAMRNALGTAAELHYFARSAAHAAWADRLGESATLHAGLDGTQTAAALAMIVRTHAGDAGTSFYTCGPAPFMAAVETALAAAGVPAQRLRSERFSATPGTAASDGTFTIAFARSGVEAEVPAGIPIIQVARACGVDIPTSCEQGVCGACLSEVLEGTPTHHDAYLNEAEQAGGKLMLPCVSRCAGKRLVLDR</sequence>
<keyword evidence="7" id="KW-0408">Iron</keyword>
<dbReference type="Gene3D" id="3.40.50.80">
    <property type="entry name" value="Nucleotide-binding domain of ferredoxin-NADP reductase (FNR) module"/>
    <property type="match status" value="1"/>
</dbReference>
<dbReference type="PROSITE" id="PS00197">
    <property type="entry name" value="2FE2S_FER_1"/>
    <property type="match status" value="1"/>
</dbReference>
<evidence type="ECO:0000256" key="5">
    <source>
        <dbReference type="ARBA" id="ARBA00022723"/>
    </source>
</evidence>
<evidence type="ECO:0000256" key="7">
    <source>
        <dbReference type="ARBA" id="ARBA00023004"/>
    </source>
</evidence>
<feature type="domain" description="FAD-binding FR-type" evidence="10">
    <location>
        <begin position="1"/>
        <end position="100"/>
    </location>
</feature>
<comment type="cofactor">
    <cofactor evidence="1">
        <name>FMN</name>
        <dbReference type="ChEBI" id="CHEBI:58210"/>
    </cofactor>
</comment>
<dbReference type="InterPro" id="IPR050415">
    <property type="entry name" value="MRET"/>
</dbReference>
<evidence type="ECO:0000313" key="11">
    <source>
        <dbReference type="EMBL" id="NSL53809.1"/>
    </source>
</evidence>
<dbReference type="PROSITE" id="PS51085">
    <property type="entry name" value="2FE2S_FER_2"/>
    <property type="match status" value="1"/>
</dbReference>
<evidence type="ECO:0000256" key="1">
    <source>
        <dbReference type="ARBA" id="ARBA00001917"/>
    </source>
</evidence>
<name>A0ABX2IBJ6_9RHOO</name>
<dbReference type="CDD" id="cd00207">
    <property type="entry name" value="fer2"/>
    <property type="match status" value="1"/>
</dbReference>
<dbReference type="InterPro" id="IPR006058">
    <property type="entry name" value="2Fe2S_fd_BS"/>
</dbReference>
<evidence type="ECO:0000259" key="10">
    <source>
        <dbReference type="PROSITE" id="PS51384"/>
    </source>
</evidence>
<keyword evidence="3" id="KW-0288">FMN</keyword>
<dbReference type="Gene3D" id="3.10.20.30">
    <property type="match status" value="1"/>
</dbReference>
<proteinExistence type="predicted"/>
<evidence type="ECO:0000256" key="3">
    <source>
        <dbReference type="ARBA" id="ARBA00022643"/>
    </source>
</evidence>
<keyword evidence="8" id="KW-0411">Iron-sulfur</keyword>
<dbReference type="InterPro" id="IPR036010">
    <property type="entry name" value="2Fe-2S_ferredoxin-like_sf"/>
</dbReference>
<dbReference type="InterPro" id="IPR017938">
    <property type="entry name" value="Riboflavin_synthase-like_b-brl"/>
</dbReference>
<evidence type="ECO:0000256" key="6">
    <source>
        <dbReference type="ARBA" id="ARBA00023002"/>
    </source>
</evidence>
<dbReference type="InterPro" id="IPR017927">
    <property type="entry name" value="FAD-bd_FR_type"/>
</dbReference>
<dbReference type="PRINTS" id="PR00409">
    <property type="entry name" value="PHDIOXRDTASE"/>
</dbReference>
<keyword evidence="5" id="KW-0479">Metal-binding</keyword>
<dbReference type="SUPFAM" id="SSF63380">
    <property type="entry name" value="Riboflavin synthase domain-like"/>
    <property type="match status" value="1"/>
</dbReference>
<dbReference type="Pfam" id="PF00111">
    <property type="entry name" value="Fer2"/>
    <property type="match status" value="1"/>
</dbReference>
<keyword evidence="12" id="KW-1185">Reference proteome</keyword>